<dbReference type="InterPro" id="IPR009003">
    <property type="entry name" value="Peptidase_S1_PA"/>
</dbReference>
<protein>
    <submittedName>
        <fullName evidence="6">Putative periplasmic serine proteinase</fullName>
    </submittedName>
</protein>
<dbReference type="RefSeq" id="WP_009365939.1">
    <property type="nucleotide sequence ID" value="NZ_ALJD01000003.1"/>
</dbReference>
<sequence>MTAHIDLERLYHEVIPSVVSIYVSRDGPGMGSGSGFVTDGNHVVTNQHVVGSGENADDVEIRFSDGSWRTGRVVGTDVYTDLAVVAVPTLPETVDPLRIASENPRPGRQVAALGNPLGLDGSITTGIVSGASRSMPTSNGFAIPDVVQTDAAINPGNSGGPLVGVVDSDDETDPDPAYEVVGVNRARQGDGIGFAVSPAIVNRVVPALVEDGEYRHSYLRTRTLDVTPTVAEANELDHPRGVLVVDVGEGVEGDDLRGSRYTRTVRGREIPVGGDVIVGIGGQEVHTHEELMRILITETSPGEPVEIDVLRDGAPATLSLVLGERPQPKRRRSRRGRNRRNGRNRDDGGGRIPID</sequence>
<dbReference type="InterPro" id="IPR001940">
    <property type="entry name" value="Peptidase_S1C"/>
</dbReference>
<dbReference type="InterPro" id="IPR036034">
    <property type="entry name" value="PDZ_sf"/>
</dbReference>
<dbReference type="PANTHER" id="PTHR43343">
    <property type="entry name" value="PEPTIDASE S12"/>
    <property type="match status" value="1"/>
</dbReference>
<dbReference type="GO" id="GO:0006508">
    <property type="term" value="P:proteolysis"/>
    <property type="evidence" value="ECO:0007669"/>
    <property type="project" value="UniProtKB-KW"/>
</dbReference>
<dbReference type="InterPro" id="IPR043504">
    <property type="entry name" value="Peptidase_S1_PA_chymotrypsin"/>
</dbReference>
<dbReference type="SUPFAM" id="SSF50156">
    <property type="entry name" value="PDZ domain-like"/>
    <property type="match status" value="1"/>
</dbReference>
<dbReference type="AlphaFoldDB" id="J3A476"/>
<dbReference type="GO" id="GO:0004252">
    <property type="term" value="F:serine-type endopeptidase activity"/>
    <property type="evidence" value="ECO:0007669"/>
    <property type="project" value="InterPro"/>
</dbReference>
<evidence type="ECO:0000256" key="1">
    <source>
        <dbReference type="ARBA" id="ARBA00010541"/>
    </source>
</evidence>
<feature type="compositionally biased region" description="Basic and acidic residues" evidence="4">
    <location>
        <begin position="343"/>
        <end position="355"/>
    </location>
</feature>
<dbReference type="eggNOG" id="arCOG02833">
    <property type="taxonomic scope" value="Archaea"/>
</dbReference>
<dbReference type="InterPro" id="IPR001478">
    <property type="entry name" value="PDZ"/>
</dbReference>
<gene>
    <name evidence="6" type="ORF">HSB1_08260</name>
</gene>
<dbReference type="Pfam" id="PF13180">
    <property type="entry name" value="PDZ_2"/>
    <property type="match status" value="1"/>
</dbReference>
<feature type="compositionally biased region" description="Basic residues" evidence="4">
    <location>
        <begin position="328"/>
        <end position="342"/>
    </location>
</feature>
<feature type="domain" description="PDZ" evidence="5">
    <location>
        <begin position="274"/>
        <end position="320"/>
    </location>
</feature>
<reference evidence="6 7" key="1">
    <citation type="journal article" date="2012" name="J. Bacteriol.">
        <title>Draft Genome Sequence of the Extremely Halophilic Archaeon Halogranum salarium B-1T.</title>
        <authorList>
            <person name="Kim K.K."/>
            <person name="Lee K.C."/>
            <person name="Lee J.S."/>
        </authorList>
    </citation>
    <scope>NUCLEOTIDE SEQUENCE [LARGE SCALE GENOMIC DNA]</scope>
    <source>
        <strain evidence="6 7">B-1</strain>
    </source>
</reference>
<dbReference type="Gene3D" id="2.30.42.10">
    <property type="match status" value="1"/>
</dbReference>
<comment type="similarity">
    <text evidence="1">Belongs to the peptidase S1C family.</text>
</comment>
<dbReference type="Pfam" id="PF13365">
    <property type="entry name" value="Trypsin_2"/>
    <property type="match status" value="1"/>
</dbReference>
<accession>J3A476</accession>
<dbReference type="EMBL" id="ALJD01000003">
    <property type="protein sequence ID" value="EJN60223.1"/>
    <property type="molecule type" value="Genomic_DNA"/>
</dbReference>
<evidence type="ECO:0000256" key="3">
    <source>
        <dbReference type="ARBA" id="ARBA00022801"/>
    </source>
</evidence>
<dbReference type="PRINTS" id="PR00834">
    <property type="entry name" value="PROTEASES2C"/>
</dbReference>
<comment type="caution">
    <text evidence="6">The sequence shown here is derived from an EMBL/GenBank/DDBJ whole genome shotgun (WGS) entry which is preliminary data.</text>
</comment>
<evidence type="ECO:0000313" key="6">
    <source>
        <dbReference type="EMBL" id="EJN60223.1"/>
    </source>
</evidence>
<evidence type="ECO:0000259" key="5">
    <source>
        <dbReference type="Pfam" id="PF13180"/>
    </source>
</evidence>
<organism evidence="6 7">
    <name type="scientific">Halogranum salarium B-1</name>
    <dbReference type="NCBI Taxonomy" id="1210908"/>
    <lineage>
        <taxon>Archaea</taxon>
        <taxon>Methanobacteriati</taxon>
        <taxon>Methanobacteriota</taxon>
        <taxon>Stenosarchaea group</taxon>
        <taxon>Halobacteria</taxon>
        <taxon>Halobacteriales</taxon>
        <taxon>Haloferacaceae</taxon>
    </lineage>
</organism>
<dbReference type="PANTHER" id="PTHR43343:SF3">
    <property type="entry name" value="PROTEASE DO-LIKE 8, CHLOROPLASTIC"/>
    <property type="match status" value="1"/>
</dbReference>
<dbReference type="OrthoDB" id="350578at2157"/>
<evidence type="ECO:0000256" key="2">
    <source>
        <dbReference type="ARBA" id="ARBA00022670"/>
    </source>
</evidence>
<evidence type="ECO:0000256" key="4">
    <source>
        <dbReference type="SAM" id="MobiDB-lite"/>
    </source>
</evidence>
<dbReference type="Gene3D" id="2.40.10.10">
    <property type="entry name" value="Trypsin-like serine proteases"/>
    <property type="match status" value="2"/>
</dbReference>
<dbReference type="Proteomes" id="UP000007813">
    <property type="component" value="Unassembled WGS sequence"/>
</dbReference>
<keyword evidence="3" id="KW-0378">Hydrolase</keyword>
<keyword evidence="2" id="KW-0645">Protease</keyword>
<dbReference type="PATRIC" id="fig|1210908.3.peg.782"/>
<feature type="region of interest" description="Disordered" evidence="4">
    <location>
        <begin position="321"/>
        <end position="355"/>
    </location>
</feature>
<dbReference type="InterPro" id="IPR051201">
    <property type="entry name" value="Chloro_Bact_Ser_Proteases"/>
</dbReference>
<proteinExistence type="inferred from homology"/>
<evidence type="ECO:0000313" key="7">
    <source>
        <dbReference type="Proteomes" id="UP000007813"/>
    </source>
</evidence>
<dbReference type="SUPFAM" id="SSF50494">
    <property type="entry name" value="Trypsin-like serine proteases"/>
    <property type="match status" value="1"/>
</dbReference>
<name>J3A476_9EURY</name>